<organism evidence="2 3">
    <name type="scientific">Tetrahymena thermophila (strain SB210)</name>
    <dbReference type="NCBI Taxonomy" id="312017"/>
    <lineage>
        <taxon>Eukaryota</taxon>
        <taxon>Sar</taxon>
        <taxon>Alveolata</taxon>
        <taxon>Ciliophora</taxon>
        <taxon>Intramacronucleata</taxon>
        <taxon>Oligohymenophorea</taxon>
        <taxon>Hymenostomatida</taxon>
        <taxon>Tetrahymenina</taxon>
        <taxon>Tetrahymenidae</taxon>
        <taxon>Tetrahymena</taxon>
    </lineage>
</organism>
<keyword evidence="1 2" id="KW-0812">Transmembrane</keyword>
<dbReference type="RefSeq" id="XP_012653545.1">
    <property type="nucleotide sequence ID" value="XM_012798091.1"/>
</dbReference>
<evidence type="ECO:0000256" key="1">
    <source>
        <dbReference type="SAM" id="Phobius"/>
    </source>
</evidence>
<gene>
    <name evidence="2" type="ORF">TTHERM_000621139</name>
</gene>
<keyword evidence="3" id="KW-1185">Reference proteome</keyword>
<evidence type="ECO:0000313" key="3">
    <source>
        <dbReference type="Proteomes" id="UP000009168"/>
    </source>
</evidence>
<reference evidence="3" key="1">
    <citation type="journal article" date="2006" name="PLoS Biol.">
        <title>Macronuclear genome sequence of the ciliate Tetrahymena thermophila, a model eukaryote.</title>
        <authorList>
            <person name="Eisen J.A."/>
            <person name="Coyne R.S."/>
            <person name="Wu M."/>
            <person name="Wu D."/>
            <person name="Thiagarajan M."/>
            <person name="Wortman J.R."/>
            <person name="Badger J.H."/>
            <person name="Ren Q."/>
            <person name="Amedeo P."/>
            <person name="Jones K.M."/>
            <person name="Tallon L.J."/>
            <person name="Delcher A.L."/>
            <person name="Salzberg S.L."/>
            <person name="Silva J.C."/>
            <person name="Haas B.J."/>
            <person name="Majoros W.H."/>
            <person name="Farzad M."/>
            <person name="Carlton J.M."/>
            <person name="Smith R.K. Jr."/>
            <person name="Garg J."/>
            <person name="Pearlman R.E."/>
            <person name="Karrer K.M."/>
            <person name="Sun L."/>
            <person name="Manning G."/>
            <person name="Elde N.C."/>
            <person name="Turkewitz A.P."/>
            <person name="Asai D.J."/>
            <person name="Wilkes D.E."/>
            <person name="Wang Y."/>
            <person name="Cai H."/>
            <person name="Collins K."/>
            <person name="Stewart B.A."/>
            <person name="Lee S.R."/>
            <person name="Wilamowska K."/>
            <person name="Weinberg Z."/>
            <person name="Ruzzo W.L."/>
            <person name="Wloga D."/>
            <person name="Gaertig J."/>
            <person name="Frankel J."/>
            <person name="Tsao C.-C."/>
            <person name="Gorovsky M.A."/>
            <person name="Keeling P.J."/>
            <person name="Waller R.F."/>
            <person name="Patron N.J."/>
            <person name="Cherry J.M."/>
            <person name="Stover N.A."/>
            <person name="Krieger C.J."/>
            <person name="del Toro C."/>
            <person name="Ryder H.F."/>
            <person name="Williamson S.C."/>
            <person name="Barbeau R.A."/>
            <person name="Hamilton E.P."/>
            <person name="Orias E."/>
        </authorList>
    </citation>
    <scope>NUCLEOTIDE SEQUENCE [LARGE SCALE GENOMIC DNA]</scope>
    <source>
        <strain evidence="3">SB210</strain>
    </source>
</reference>
<sequence length="202" mass="24661">MLICKSFFHKNKQIKKKEGRCILNKINEKSVYMEQNQSKNYKEILLNYKLIALIYCWSYEQIILIQGHMKKCGHQRAKNLDIFNFILLYFVHQIQDKVLLQKYQRFFRIKKFQIFTIYLFIYVFIYLCVNECYICHIVSLFRLISIYYFIFQSIASLFFIYLFDCLFFCLLFYLHSKSINQSNIIINNIKDSLFLLLINNIK</sequence>
<name>W7XBW0_TETTS</name>
<dbReference type="KEGG" id="tet:TTHERM_000621139"/>
<dbReference type="InParanoid" id="W7XBW0"/>
<dbReference type="GeneID" id="24439848"/>
<accession>W7XBW0</accession>
<protein>
    <submittedName>
        <fullName evidence="2">Transmembrane protein, putative</fullName>
    </submittedName>
</protein>
<evidence type="ECO:0000313" key="2">
    <source>
        <dbReference type="EMBL" id="EWS73923.1"/>
    </source>
</evidence>
<dbReference type="Proteomes" id="UP000009168">
    <property type="component" value="Unassembled WGS sequence"/>
</dbReference>
<dbReference type="EMBL" id="GG662661">
    <property type="protein sequence ID" value="EWS73923.1"/>
    <property type="molecule type" value="Genomic_DNA"/>
</dbReference>
<feature type="transmembrane region" description="Helical" evidence="1">
    <location>
        <begin position="146"/>
        <end position="174"/>
    </location>
</feature>
<dbReference type="AlphaFoldDB" id="W7XBW0"/>
<proteinExistence type="predicted"/>
<keyword evidence="1" id="KW-1133">Transmembrane helix</keyword>
<feature type="transmembrane region" description="Helical" evidence="1">
    <location>
        <begin position="115"/>
        <end position="140"/>
    </location>
</feature>
<keyword evidence="1" id="KW-0472">Membrane</keyword>